<dbReference type="EMBL" id="CAFBOS010000157">
    <property type="protein sequence ID" value="CAB5010254.1"/>
    <property type="molecule type" value="Genomic_DNA"/>
</dbReference>
<evidence type="ECO:0000313" key="7">
    <source>
        <dbReference type="EMBL" id="CAB4924837.1"/>
    </source>
</evidence>
<evidence type="ECO:0000313" key="8">
    <source>
        <dbReference type="EMBL" id="CAB5010254.1"/>
    </source>
</evidence>
<dbReference type="EMBL" id="CAFBMH010000107">
    <property type="protein sequence ID" value="CAB4924837.1"/>
    <property type="molecule type" value="Genomic_DNA"/>
</dbReference>
<dbReference type="GO" id="GO:0016787">
    <property type="term" value="F:hydrolase activity"/>
    <property type="evidence" value="ECO:0007669"/>
    <property type="project" value="UniProtKB-KW"/>
</dbReference>
<evidence type="ECO:0000313" key="5">
    <source>
        <dbReference type="EMBL" id="CAB4762153.1"/>
    </source>
</evidence>
<dbReference type="GO" id="GO:0003676">
    <property type="term" value="F:nucleic acid binding"/>
    <property type="evidence" value="ECO:0007669"/>
    <property type="project" value="InterPro"/>
</dbReference>
<protein>
    <submittedName>
        <fullName evidence="8">Unannotated protein</fullName>
    </submittedName>
</protein>
<dbReference type="Pfam" id="PF00565">
    <property type="entry name" value="SNase"/>
    <property type="match status" value="1"/>
</dbReference>
<dbReference type="InterPro" id="IPR035437">
    <property type="entry name" value="SNase_OB-fold_sf"/>
</dbReference>
<reference evidence="8" key="1">
    <citation type="submission" date="2020-05" db="EMBL/GenBank/DDBJ databases">
        <authorList>
            <person name="Chiriac C."/>
            <person name="Salcher M."/>
            <person name="Ghai R."/>
            <person name="Kavagutti S V."/>
        </authorList>
    </citation>
    <scope>NUCLEOTIDE SEQUENCE</scope>
</reference>
<organism evidence="8">
    <name type="scientific">freshwater metagenome</name>
    <dbReference type="NCBI Taxonomy" id="449393"/>
    <lineage>
        <taxon>unclassified sequences</taxon>
        <taxon>metagenomes</taxon>
        <taxon>ecological metagenomes</taxon>
    </lineage>
</organism>
<feature type="domain" description="TNase-like" evidence="4">
    <location>
        <begin position="40"/>
        <end position="174"/>
    </location>
</feature>
<dbReference type="GO" id="GO:0004519">
    <property type="term" value="F:endonuclease activity"/>
    <property type="evidence" value="ECO:0007669"/>
    <property type="project" value="UniProtKB-KW"/>
</dbReference>
<keyword evidence="2" id="KW-0255">Endonuclease</keyword>
<name>A0A6J7Q7H0_9ZZZZ</name>
<dbReference type="EMBL" id="CAEZYR010000113">
    <property type="protein sequence ID" value="CAB4762153.1"/>
    <property type="molecule type" value="Genomic_DNA"/>
</dbReference>
<dbReference type="PANTHER" id="PTHR12302">
    <property type="entry name" value="EBNA2 BINDING PROTEIN P100"/>
    <property type="match status" value="1"/>
</dbReference>
<evidence type="ECO:0000259" key="4">
    <source>
        <dbReference type="PROSITE" id="PS50830"/>
    </source>
</evidence>
<evidence type="ECO:0000256" key="3">
    <source>
        <dbReference type="ARBA" id="ARBA00022801"/>
    </source>
</evidence>
<evidence type="ECO:0000256" key="1">
    <source>
        <dbReference type="ARBA" id="ARBA00022722"/>
    </source>
</evidence>
<dbReference type="PROSITE" id="PS01123">
    <property type="entry name" value="TNASE_1"/>
    <property type="match status" value="1"/>
</dbReference>
<keyword evidence="3" id="KW-0378">Hydrolase</keyword>
<dbReference type="SMART" id="SM00318">
    <property type="entry name" value="SNc"/>
    <property type="match status" value="1"/>
</dbReference>
<dbReference type="EMBL" id="CAFABA010000095">
    <property type="protein sequence ID" value="CAB4834419.1"/>
    <property type="molecule type" value="Genomic_DNA"/>
</dbReference>
<evidence type="ECO:0000313" key="6">
    <source>
        <dbReference type="EMBL" id="CAB4834419.1"/>
    </source>
</evidence>
<sequence length="190" mass="20172">MSRPLVALGLCLVVAASAWFILGHQRGGIQPRLQPLPQSVPANGVVVRVVDGDTVQVKVDGATEPVRLIGVDTPETVDDRKPVQCFGPEASARTKSLLPPGTAVRLERDAEARDKYGRLLAYLYRASDGLFVNLVLVRDGFGSVLLIEPNVTYASIFRDAQADARQKGAGLWGVCGEPGRAAAPSTTRAG</sequence>
<gene>
    <name evidence="5" type="ORF">UFOPK2754_02482</name>
    <name evidence="6" type="ORF">UFOPK3139_02079</name>
    <name evidence="7" type="ORF">UFOPK3543_02301</name>
    <name evidence="8" type="ORF">UFOPK3967_02194</name>
</gene>
<dbReference type="AlphaFoldDB" id="A0A6J7Q7H0"/>
<evidence type="ECO:0000256" key="2">
    <source>
        <dbReference type="ARBA" id="ARBA00022759"/>
    </source>
</evidence>
<proteinExistence type="predicted"/>
<accession>A0A6J7Q7H0</accession>
<dbReference type="PROSITE" id="PS50830">
    <property type="entry name" value="TNASE_3"/>
    <property type="match status" value="1"/>
</dbReference>
<dbReference type="SUPFAM" id="SSF50199">
    <property type="entry name" value="Staphylococcal nuclease"/>
    <property type="match status" value="1"/>
</dbReference>
<dbReference type="InterPro" id="IPR016071">
    <property type="entry name" value="Staphylococal_nuclease_OB-fold"/>
</dbReference>
<dbReference type="Gene3D" id="2.40.50.90">
    <property type="match status" value="1"/>
</dbReference>
<dbReference type="PANTHER" id="PTHR12302:SF3">
    <property type="entry name" value="SERINE_THREONINE-PROTEIN KINASE 31"/>
    <property type="match status" value="1"/>
</dbReference>
<dbReference type="InterPro" id="IPR002071">
    <property type="entry name" value="Thermonucl_AS"/>
</dbReference>
<keyword evidence="1" id="KW-0540">Nuclease</keyword>